<sequence>MGLELSIFPVLNYKDMKDNSHLESPTPLHRVWRSGMRLGSFKSSLGTPRAGSTVPGSAAWESVRCKDLRLLSPWCPAPRAHCFLELPALVGLGKMSRIYHDSVLRNKAVQSARLPGSWDPAAHQGGNGVLLEGELVDVSRHSISDAHGRKERYYVLYIRPSCIHRRKFDSKGNEIEPNFSATRKVNTGFLMSSYKTEAKGDTDRLTLEVLKGLVNKPDLLELTEGLTPDQTVAFWMPESEMEAMELELGTGCSGIPTKNLSSHNREQSQSRYSLAKLELGTVTKCNFAGDGKTGASWTDNIMAQKSSQRDTVEIREQGDGAEDEEWDD</sequence>
<protein>
    <recommendedName>
        <fullName evidence="2">Arpin</fullName>
    </recommendedName>
</protein>
<name>A0AAW0HJZ8_MYOGA</name>
<comment type="similarity">
    <text evidence="1">Belongs to the Arpin family.</text>
</comment>
<feature type="compositionally biased region" description="Acidic residues" evidence="3">
    <location>
        <begin position="319"/>
        <end position="328"/>
    </location>
</feature>
<evidence type="ECO:0000313" key="5">
    <source>
        <dbReference type="Proteomes" id="UP001488838"/>
    </source>
</evidence>
<reference evidence="4 5" key="1">
    <citation type="journal article" date="2023" name="bioRxiv">
        <title>Conserved and derived expression patterns and positive selection on dental genes reveal complex evolutionary context of ever-growing rodent molars.</title>
        <authorList>
            <person name="Calamari Z.T."/>
            <person name="Song A."/>
            <person name="Cohen E."/>
            <person name="Akter M."/>
            <person name="Roy R.D."/>
            <person name="Hallikas O."/>
            <person name="Christensen M.M."/>
            <person name="Li P."/>
            <person name="Marangoni P."/>
            <person name="Jernvall J."/>
            <person name="Klein O.D."/>
        </authorList>
    </citation>
    <scope>NUCLEOTIDE SEQUENCE [LARGE SCALE GENOMIC DNA]</scope>
    <source>
        <strain evidence="4">V071</strain>
    </source>
</reference>
<dbReference type="InterPro" id="IPR018889">
    <property type="entry name" value="Arpin"/>
</dbReference>
<dbReference type="EMBL" id="JBBHLL010000487">
    <property type="protein sequence ID" value="KAK7801845.1"/>
    <property type="molecule type" value="Genomic_DNA"/>
</dbReference>
<dbReference type="GO" id="GO:0051126">
    <property type="term" value="P:negative regulation of actin nucleation"/>
    <property type="evidence" value="ECO:0007669"/>
    <property type="project" value="InterPro"/>
</dbReference>
<evidence type="ECO:0000256" key="3">
    <source>
        <dbReference type="SAM" id="MobiDB-lite"/>
    </source>
</evidence>
<dbReference type="AlphaFoldDB" id="A0AAW0HJZ8"/>
<accession>A0AAW0HJZ8</accession>
<keyword evidence="5" id="KW-1185">Reference proteome</keyword>
<dbReference type="Pfam" id="PF10574">
    <property type="entry name" value="UPF0552"/>
    <property type="match status" value="1"/>
</dbReference>
<dbReference type="Proteomes" id="UP001488838">
    <property type="component" value="Unassembled WGS sequence"/>
</dbReference>
<feature type="region of interest" description="Disordered" evidence="3">
    <location>
        <begin position="303"/>
        <end position="328"/>
    </location>
</feature>
<proteinExistence type="inferred from homology"/>
<feature type="compositionally biased region" description="Basic and acidic residues" evidence="3">
    <location>
        <begin position="307"/>
        <end position="318"/>
    </location>
</feature>
<evidence type="ECO:0000256" key="2">
    <source>
        <dbReference type="ARBA" id="ARBA00019314"/>
    </source>
</evidence>
<comment type="caution">
    <text evidence="4">The sequence shown here is derived from an EMBL/GenBank/DDBJ whole genome shotgun (WGS) entry which is preliminary data.</text>
</comment>
<evidence type="ECO:0000256" key="1">
    <source>
        <dbReference type="ARBA" id="ARBA00008453"/>
    </source>
</evidence>
<dbReference type="PANTHER" id="PTHR31199:SF1">
    <property type="entry name" value="ARPIN"/>
    <property type="match status" value="1"/>
</dbReference>
<dbReference type="PANTHER" id="PTHR31199">
    <property type="entry name" value="ARPIN"/>
    <property type="match status" value="1"/>
</dbReference>
<evidence type="ECO:0000313" key="4">
    <source>
        <dbReference type="EMBL" id="KAK7801845.1"/>
    </source>
</evidence>
<organism evidence="4 5">
    <name type="scientific">Myodes glareolus</name>
    <name type="common">Bank vole</name>
    <name type="synonym">Clethrionomys glareolus</name>
    <dbReference type="NCBI Taxonomy" id="447135"/>
    <lineage>
        <taxon>Eukaryota</taxon>
        <taxon>Metazoa</taxon>
        <taxon>Chordata</taxon>
        <taxon>Craniata</taxon>
        <taxon>Vertebrata</taxon>
        <taxon>Euteleostomi</taxon>
        <taxon>Mammalia</taxon>
        <taxon>Eutheria</taxon>
        <taxon>Euarchontoglires</taxon>
        <taxon>Glires</taxon>
        <taxon>Rodentia</taxon>
        <taxon>Myomorpha</taxon>
        <taxon>Muroidea</taxon>
        <taxon>Cricetidae</taxon>
        <taxon>Arvicolinae</taxon>
        <taxon>Myodes</taxon>
    </lineage>
</organism>
<gene>
    <name evidence="4" type="ORF">U0070_023325</name>
</gene>